<feature type="compositionally biased region" description="Low complexity" evidence="1">
    <location>
        <begin position="14"/>
        <end position="31"/>
    </location>
</feature>
<evidence type="ECO:0000256" key="1">
    <source>
        <dbReference type="SAM" id="MobiDB-lite"/>
    </source>
</evidence>
<proteinExistence type="predicted"/>
<dbReference type="RefSeq" id="WP_386437826.1">
    <property type="nucleotide sequence ID" value="NZ_JBHSBB010000049.1"/>
</dbReference>
<dbReference type="NCBIfam" id="NF033179">
    <property type="entry name" value="TnsA_like_Actin"/>
    <property type="match status" value="1"/>
</dbReference>
<accession>A0ABV8HW71</accession>
<dbReference type="Proteomes" id="UP001595765">
    <property type="component" value="Unassembled WGS sequence"/>
</dbReference>
<reference evidence="3" key="1">
    <citation type="journal article" date="2019" name="Int. J. Syst. Evol. Microbiol.">
        <title>The Global Catalogue of Microorganisms (GCM) 10K type strain sequencing project: providing services to taxonomists for standard genome sequencing and annotation.</title>
        <authorList>
            <consortium name="The Broad Institute Genomics Platform"/>
            <consortium name="The Broad Institute Genome Sequencing Center for Infectious Disease"/>
            <person name="Wu L."/>
            <person name="Ma J."/>
        </authorList>
    </citation>
    <scope>NUCLEOTIDE SEQUENCE [LARGE SCALE GENOMIC DNA]</scope>
    <source>
        <strain evidence="3">CGMCC 4.7237</strain>
    </source>
</reference>
<evidence type="ECO:0000313" key="2">
    <source>
        <dbReference type="EMBL" id="MFC4036323.1"/>
    </source>
</evidence>
<gene>
    <name evidence="2" type="ORF">ACFO3J_33495</name>
</gene>
<protein>
    <submittedName>
        <fullName evidence="2">TnsA-like heteromeric transposase endonuclease subunit</fullName>
    </submittedName>
</protein>
<feature type="region of interest" description="Disordered" evidence="1">
    <location>
        <begin position="1"/>
        <end position="37"/>
    </location>
</feature>
<feature type="compositionally biased region" description="Basic residues" evidence="1">
    <location>
        <begin position="1"/>
        <end position="11"/>
    </location>
</feature>
<organism evidence="2 3">
    <name type="scientific">Streptomyces polygonati</name>
    <dbReference type="NCBI Taxonomy" id="1617087"/>
    <lineage>
        <taxon>Bacteria</taxon>
        <taxon>Bacillati</taxon>
        <taxon>Actinomycetota</taxon>
        <taxon>Actinomycetes</taxon>
        <taxon>Kitasatosporales</taxon>
        <taxon>Streptomycetaceae</taxon>
        <taxon>Streptomyces</taxon>
    </lineage>
</organism>
<comment type="caution">
    <text evidence="2">The sequence shown here is derived from an EMBL/GenBank/DDBJ whole genome shotgun (WGS) entry which is preliminary data.</text>
</comment>
<feature type="compositionally biased region" description="Basic and acidic residues" evidence="1">
    <location>
        <begin position="280"/>
        <end position="299"/>
    </location>
</feature>
<evidence type="ECO:0000313" key="3">
    <source>
        <dbReference type="Proteomes" id="UP001595765"/>
    </source>
</evidence>
<sequence>MVITRGRRRHTQLGAGQVTGTGTPAGPAGRQGRPDVDTGAGFEAVFLDPLGQVVQQRWPDAALAVAFEDLQPVSAFPVVPGRRWGPGLWWSSTTGGHVSAGSSAMRAQLMVLDRDSRVTGLAGRPVRLAWRERPGRVRSWTPQLFARYIDGTALLADCPSHPEAGGQRALTAAAALEAACADVGWTYQRLRPLDEASAANLKWLAGYRHPRNAGRPGLMAAVLQAFTAPRPLIDGAEAAGDPIEVLPVVFHALWNRSLDVPLEAPLHERVLVSPGAPPDAGHDGADHRAGAPGGTDDRGAAGTDGSTPGPSGKDPDCPDDGAARGQAGHRPQEAR</sequence>
<dbReference type="EMBL" id="JBHSBB010000049">
    <property type="protein sequence ID" value="MFC4036323.1"/>
    <property type="molecule type" value="Genomic_DNA"/>
</dbReference>
<name>A0ABV8HW71_9ACTN</name>
<feature type="region of interest" description="Disordered" evidence="1">
    <location>
        <begin position="271"/>
        <end position="335"/>
    </location>
</feature>
<keyword evidence="3" id="KW-1185">Reference proteome</keyword>
<dbReference type="InterPro" id="IPR048000">
    <property type="entry name" value="TnsA-like"/>
</dbReference>